<dbReference type="PANTHER" id="PTHR46481:SF10">
    <property type="entry name" value="ZINC FINGER BED DOMAIN-CONTAINING PROTEIN 39"/>
    <property type="match status" value="1"/>
</dbReference>
<evidence type="ECO:0000256" key="1">
    <source>
        <dbReference type="ARBA" id="ARBA00004123"/>
    </source>
</evidence>
<feature type="compositionally biased region" description="Basic and acidic residues" evidence="6">
    <location>
        <begin position="85"/>
        <end position="95"/>
    </location>
</feature>
<evidence type="ECO:0000313" key="8">
    <source>
        <dbReference type="EMBL" id="KAK3930113.1"/>
    </source>
</evidence>
<dbReference type="InterPro" id="IPR007021">
    <property type="entry name" value="DUF659"/>
</dbReference>
<evidence type="ECO:0000256" key="6">
    <source>
        <dbReference type="SAM" id="MobiDB-lite"/>
    </source>
</evidence>
<comment type="caution">
    <text evidence="8">The sequence shown here is derived from an EMBL/GenBank/DDBJ whole genome shotgun (WGS) entry which is preliminary data.</text>
</comment>
<organism evidence="8 9">
    <name type="scientific">Frankliniella fusca</name>
    <dbReference type="NCBI Taxonomy" id="407009"/>
    <lineage>
        <taxon>Eukaryota</taxon>
        <taxon>Metazoa</taxon>
        <taxon>Ecdysozoa</taxon>
        <taxon>Arthropoda</taxon>
        <taxon>Hexapoda</taxon>
        <taxon>Insecta</taxon>
        <taxon>Pterygota</taxon>
        <taxon>Neoptera</taxon>
        <taxon>Paraneoptera</taxon>
        <taxon>Thysanoptera</taxon>
        <taxon>Terebrantia</taxon>
        <taxon>Thripoidea</taxon>
        <taxon>Thripidae</taxon>
        <taxon>Frankliniella</taxon>
    </lineage>
</organism>
<dbReference type="EMBL" id="JAHWGI010001410">
    <property type="protein sequence ID" value="KAK3930113.1"/>
    <property type="molecule type" value="Genomic_DNA"/>
</dbReference>
<reference evidence="8" key="2">
    <citation type="journal article" date="2023" name="BMC Genomics">
        <title>Pest status, molecular evolution, and epigenetic factors derived from the genome assembly of Frankliniella fusca, a thysanopteran phytovirus vector.</title>
        <authorList>
            <person name="Catto M.A."/>
            <person name="Labadie P.E."/>
            <person name="Jacobson A.L."/>
            <person name="Kennedy G.G."/>
            <person name="Srinivasan R."/>
            <person name="Hunt B.G."/>
        </authorList>
    </citation>
    <scope>NUCLEOTIDE SEQUENCE</scope>
    <source>
        <strain evidence="8">PL_HMW_Pooled</strain>
    </source>
</reference>
<name>A0AAE1HYZ0_9NEOP</name>
<dbReference type="AlphaFoldDB" id="A0AAE1HYZ0"/>
<protein>
    <submittedName>
        <fullName evidence="8">AC transposase</fullName>
    </submittedName>
</protein>
<reference evidence="8" key="1">
    <citation type="submission" date="2021-07" db="EMBL/GenBank/DDBJ databases">
        <authorList>
            <person name="Catto M.A."/>
            <person name="Jacobson A."/>
            <person name="Kennedy G."/>
            <person name="Labadie P."/>
            <person name="Hunt B.G."/>
            <person name="Srinivasan R."/>
        </authorList>
    </citation>
    <scope>NUCLEOTIDE SEQUENCE</scope>
    <source>
        <strain evidence="8">PL_HMW_Pooled</strain>
        <tissue evidence="8">Head</tissue>
    </source>
</reference>
<dbReference type="InterPro" id="IPR012337">
    <property type="entry name" value="RNaseH-like_sf"/>
</dbReference>
<keyword evidence="5" id="KW-0539">Nucleus</keyword>
<dbReference type="Proteomes" id="UP001219518">
    <property type="component" value="Unassembled WGS sequence"/>
</dbReference>
<feature type="domain" description="DUF659" evidence="7">
    <location>
        <begin position="163"/>
        <end position="311"/>
    </location>
</feature>
<feature type="region of interest" description="Disordered" evidence="6">
    <location>
        <begin position="69"/>
        <end position="111"/>
    </location>
</feature>
<dbReference type="PANTHER" id="PTHR46481">
    <property type="entry name" value="ZINC FINGER BED DOMAIN-CONTAINING PROTEIN 4"/>
    <property type="match status" value="1"/>
</dbReference>
<evidence type="ECO:0000256" key="5">
    <source>
        <dbReference type="ARBA" id="ARBA00023242"/>
    </source>
</evidence>
<dbReference type="GO" id="GO:0008270">
    <property type="term" value="F:zinc ion binding"/>
    <property type="evidence" value="ECO:0007669"/>
    <property type="project" value="UniProtKB-KW"/>
</dbReference>
<evidence type="ECO:0000256" key="3">
    <source>
        <dbReference type="ARBA" id="ARBA00022771"/>
    </source>
</evidence>
<evidence type="ECO:0000313" key="9">
    <source>
        <dbReference type="Proteomes" id="UP001219518"/>
    </source>
</evidence>
<evidence type="ECO:0000256" key="4">
    <source>
        <dbReference type="ARBA" id="ARBA00022833"/>
    </source>
</evidence>
<keyword evidence="4" id="KW-0862">Zinc</keyword>
<sequence>MRPTKTIVLSCFKTRKDEERNAIVSSKCKFCANEWMFYNATKMAHHLVSKCKNVPNDIKSALAASQGSSTSKSFVQDREAEEAEERALESSRDDGNIPSSKSKPSKRPLTMSQFLDRITDDEREKLHKLFSRAMVMSNLPFSTFATPEWEQFFNALRPAFDLPSEWNLRNSLLDNQYEEINNKLQDQINKTENVCILTDGYSNIRNEGIMAFIITTPAPLFYDMSLPGTEKENSEYVSQELSKIIENVGPEKVNGVCTDNAAVMKKTWEIIEEKYPHIVCYGCSPHTLNLLSKDISKLTSIKQLLRKSQNVVKAIKRSHVPLAIFTRKQKCAHGANAITLKLPGKTRWSGIEEMLNSLYKNRKELKETVIDSRVKFKDATIRTTVLDEEFWELVNSTRKLMRPIVKSIIYLEGDQRTVADVPHVLAILQKEISEVLEDWPLSAIDDVQQIEDFVEKRTAFGLKDVHFAANFLHPLHQGMFIYITMVNN</sequence>
<dbReference type="InterPro" id="IPR052035">
    <property type="entry name" value="ZnF_BED_domain_contain"/>
</dbReference>
<keyword evidence="3" id="KW-0863">Zinc-finger</keyword>
<dbReference type="Pfam" id="PF04937">
    <property type="entry name" value="DUF659"/>
    <property type="match status" value="1"/>
</dbReference>
<comment type="subcellular location">
    <subcellularLocation>
        <location evidence="1">Nucleus</location>
    </subcellularLocation>
</comment>
<evidence type="ECO:0000256" key="2">
    <source>
        <dbReference type="ARBA" id="ARBA00022723"/>
    </source>
</evidence>
<evidence type="ECO:0000259" key="7">
    <source>
        <dbReference type="Pfam" id="PF04937"/>
    </source>
</evidence>
<dbReference type="GO" id="GO:0005634">
    <property type="term" value="C:nucleus"/>
    <property type="evidence" value="ECO:0007669"/>
    <property type="project" value="UniProtKB-SubCell"/>
</dbReference>
<dbReference type="SUPFAM" id="SSF53098">
    <property type="entry name" value="Ribonuclease H-like"/>
    <property type="match status" value="1"/>
</dbReference>
<keyword evidence="9" id="KW-1185">Reference proteome</keyword>
<proteinExistence type="predicted"/>
<keyword evidence="2" id="KW-0479">Metal-binding</keyword>
<accession>A0AAE1HYZ0</accession>
<gene>
    <name evidence="8" type="ORF">KUF71_022813</name>
</gene>